<accession>A0A9N9Z1X8</accession>
<protein>
    <recommendedName>
        <fullName evidence="6">Glutathione S-transferase</fullName>
    </recommendedName>
</protein>
<dbReference type="PANTHER" id="PTHR43968:SF8">
    <property type="entry name" value="S-TRANSFERASE, PUTATIVE (AFU_ORTHOLOGUE AFUA_2G00590)-RELATED"/>
    <property type="match status" value="1"/>
</dbReference>
<dbReference type="AlphaFoldDB" id="A0A9N9Z1X8"/>
<evidence type="ECO:0000313" key="5">
    <source>
        <dbReference type="Proteomes" id="UP000775872"/>
    </source>
</evidence>
<gene>
    <name evidence="4" type="ORF">CSOL1703_00013598</name>
</gene>
<dbReference type="InterPro" id="IPR036249">
    <property type="entry name" value="Thioredoxin-like_sf"/>
</dbReference>
<dbReference type="Proteomes" id="UP000775872">
    <property type="component" value="Unassembled WGS sequence"/>
</dbReference>
<dbReference type="SFLD" id="SFLDG00358">
    <property type="entry name" value="Main_(cytGST)"/>
    <property type="match status" value="1"/>
</dbReference>
<evidence type="ECO:0000259" key="2">
    <source>
        <dbReference type="PROSITE" id="PS50404"/>
    </source>
</evidence>
<organism evidence="4 5">
    <name type="scientific">Clonostachys solani</name>
    <dbReference type="NCBI Taxonomy" id="160281"/>
    <lineage>
        <taxon>Eukaryota</taxon>
        <taxon>Fungi</taxon>
        <taxon>Dikarya</taxon>
        <taxon>Ascomycota</taxon>
        <taxon>Pezizomycotina</taxon>
        <taxon>Sordariomycetes</taxon>
        <taxon>Hypocreomycetidae</taxon>
        <taxon>Hypocreales</taxon>
        <taxon>Bionectriaceae</taxon>
        <taxon>Clonostachys</taxon>
    </lineage>
</organism>
<evidence type="ECO:0000256" key="1">
    <source>
        <dbReference type="ARBA" id="ARBA00007409"/>
    </source>
</evidence>
<dbReference type="SUPFAM" id="SSF52833">
    <property type="entry name" value="Thioredoxin-like"/>
    <property type="match status" value="1"/>
</dbReference>
<dbReference type="InterPro" id="IPR010987">
    <property type="entry name" value="Glutathione-S-Trfase_C-like"/>
</dbReference>
<dbReference type="OrthoDB" id="202840at2759"/>
<feature type="domain" description="GST N-terminal" evidence="2">
    <location>
        <begin position="7"/>
        <end position="86"/>
    </location>
</feature>
<dbReference type="InterPro" id="IPR050983">
    <property type="entry name" value="GST_Omega/HSP26"/>
</dbReference>
<sequence>MASSTDNKITLYTSHICPWAHRAHIVLSELGLPFEEVLIDLDRPRDQSYLEINPRGLVPTLIYNGEIIAESAIVAQFLADAHPSHLVLPSNAPGGALQRARISFFVDASLSKVQGNLVKFVGAKTDAEGVTHIEAYIEAAVKELEPLLQDAKPFFGGSDKLTLAEALTGSFIIRLLALFKNGVIPSSLEVQLKEKAPSFYAWAVAVAAHPSVTNIFDEKAVVDFYKGRIEKLRSPDSEHEPVYPSLAK</sequence>
<dbReference type="PROSITE" id="PS51354">
    <property type="entry name" value="GLUTAREDOXIN_2"/>
    <property type="match status" value="1"/>
</dbReference>
<reference evidence="5" key="1">
    <citation type="submission" date="2019-06" db="EMBL/GenBank/DDBJ databases">
        <authorList>
            <person name="Broberg M."/>
        </authorList>
    </citation>
    <scope>NUCLEOTIDE SEQUENCE [LARGE SCALE GENOMIC DNA]</scope>
</reference>
<dbReference type="Gene3D" id="1.20.1050.10">
    <property type="match status" value="1"/>
</dbReference>
<dbReference type="InterPro" id="IPR036282">
    <property type="entry name" value="Glutathione-S-Trfase_C_sf"/>
</dbReference>
<proteinExistence type="inferred from homology"/>
<dbReference type="EMBL" id="CABFOC020000031">
    <property type="protein sequence ID" value="CAH0047583.1"/>
    <property type="molecule type" value="Genomic_DNA"/>
</dbReference>
<dbReference type="Gene3D" id="3.40.30.10">
    <property type="entry name" value="Glutaredoxin"/>
    <property type="match status" value="1"/>
</dbReference>
<evidence type="ECO:0000313" key="4">
    <source>
        <dbReference type="EMBL" id="CAH0047583.1"/>
    </source>
</evidence>
<evidence type="ECO:0008006" key="6">
    <source>
        <dbReference type="Google" id="ProtNLM"/>
    </source>
</evidence>
<comment type="caution">
    <text evidence="4">The sequence shown here is derived from an EMBL/GenBank/DDBJ whole genome shotgun (WGS) entry which is preliminary data.</text>
</comment>
<dbReference type="SUPFAM" id="SSF47616">
    <property type="entry name" value="GST C-terminal domain-like"/>
    <property type="match status" value="1"/>
</dbReference>
<dbReference type="InterPro" id="IPR004045">
    <property type="entry name" value="Glutathione_S-Trfase_N"/>
</dbReference>
<dbReference type="PROSITE" id="PS50404">
    <property type="entry name" value="GST_NTER"/>
    <property type="match status" value="1"/>
</dbReference>
<dbReference type="SFLD" id="SFLDS00019">
    <property type="entry name" value="Glutathione_Transferase_(cytos"/>
    <property type="match status" value="1"/>
</dbReference>
<dbReference type="PANTHER" id="PTHR43968">
    <property type="match status" value="1"/>
</dbReference>
<reference evidence="4 5" key="2">
    <citation type="submission" date="2021-10" db="EMBL/GenBank/DDBJ databases">
        <authorList>
            <person name="Piombo E."/>
        </authorList>
    </citation>
    <scope>NUCLEOTIDE SEQUENCE [LARGE SCALE GENOMIC DNA]</scope>
</reference>
<dbReference type="Pfam" id="PF13417">
    <property type="entry name" value="GST_N_3"/>
    <property type="match status" value="1"/>
</dbReference>
<feature type="domain" description="GST C-terminal" evidence="3">
    <location>
        <begin position="95"/>
        <end position="229"/>
    </location>
</feature>
<dbReference type="PROSITE" id="PS50405">
    <property type="entry name" value="GST_CTER"/>
    <property type="match status" value="1"/>
</dbReference>
<dbReference type="CDD" id="cd00570">
    <property type="entry name" value="GST_N_family"/>
    <property type="match status" value="1"/>
</dbReference>
<dbReference type="GO" id="GO:0005737">
    <property type="term" value="C:cytoplasm"/>
    <property type="evidence" value="ECO:0007669"/>
    <property type="project" value="TreeGrafter"/>
</dbReference>
<evidence type="ECO:0000259" key="3">
    <source>
        <dbReference type="PROSITE" id="PS50405"/>
    </source>
</evidence>
<dbReference type="InterPro" id="IPR040079">
    <property type="entry name" value="Glutathione_S-Trfase"/>
</dbReference>
<keyword evidence="5" id="KW-1185">Reference proteome</keyword>
<comment type="similarity">
    <text evidence="1">Belongs to the GST superfamily.</text>
</comment>
<name>A0A9N9Z1X8_9HYPO</name>